<accession>A0ABR3EHY0</accession>
<feature type="non-terminal residue" evidence="2">
    <location>
        <position position="172"/>
    </location>
</feature>
<name>A0ABR3EHY0_9AGAR</name>
<sequence length="172" mass="18370">MMLQRLKSWLFWEQRRKWEKENAAGAGVGGKKASVSRSGSGSGGWSGGTNDVGNELSEALQKKDREKAQKQANRRRIRGGAPVGGSSRASTVPPEVAGPSSSDAAADFFAGEDMALIELNDEEMLLNLGVGAGDAGDITTLEFATEFDAHYGLIPPPQQVLIRAYSDDTDDR</sequence>
<keyword evidence="3" id="KW-1185">Reference proteome</keyword>
<reference evidence="2 3" key="1">
    <citation type="submission" date="2024-02" db="EMBL/GenBank/DDBJ databases">
        <title>A draft genome for the cacao thread blight pathogen Marasmius crinis-equi.</title>
        <authorList>
            <person name="Cohen S.P."/>
            <person name="Baruah I.K."/>
            <person name="Amoako-Attah I."/>
            <person name="Bukari Y."/>
            <person name="Meinhardt L.W."/>
            <person name="Bailey B.A."/>
        </authorList>
    </citation>
    <scope>NUCLEOTIDE SEQUENCE [LARGE SCALE GENOMIC DNA]</scope>
    <source>
        <strain evidence="2 3">GH-76</strain>
    </source>
</reference>
<feature type="region of interest" description="Disordered" evidence="1">
    <location>
        <begin position="20"/>
        <end position="103"/>
    </location>
</feature>
<gene>
    <name evidence="2" type="primary">rad16_2</name>
    <name evidence="2" type="ORF">V5O48_019604</name>
</gene>
<evidence type="ECO:0000313" key="3">
    <source>
        <dbReference type="Proteomes" id="UP001465976"/>
    </source>
</evidence>
<feature type="compositionally biased region" description="Basic and acidic residues" evidence="1">
    <location>
        <begin position="60"/>
        <end position="69"/>
    </location>
</feature>
<organism evidence="2 3">
    <name type="scientific">Marasmius crinis-equi</name>
    <dbReference type="NCBI Taxonomy" id="585013"/>
    <lineage>
        <taxon>Eukaryota</taxon>
        <taxon>Fungi</taxon>
        <taxon>Dikarya</taxon>
        <taxon>Basidiomycota</taxon>
        <taxon>Agaricomycotina</taxon>
        <taxon>Agaricomycetes</taxon>
        <taxon>Agaricomycetidae</taxon>
        <taxon>Agaricales</taxon>
        <taxon>Marasmiineae</taxon>
        <taxon>Marasmiaceae</taxon>
        <taxon>Marasmius</taxon>
    </lineage>
</organism>
<dbReference type="EMBL" id="JBAHYK010005554">
    <property type="protein sequence ID" value="KAL0562483.1"/>
    <property type="molecule type" value="Genomic_DNA"/>
</dbReference>
<proteinExistence type="predicted"/>
<evidence type="ECO:0000256" key="1">
    <source>
        <dbReference type="SAM" id="MobiDB-lite"/>
    </source>
</evidence>
<comment type="caution">
    <text evidence="2">The sequence shown here is derived from an EMBL/GenBank/DDBJ whole genome shotgun (WGS) entry which is preliminary data.</text>
</comment>
<protein>
    <submittedName>
        <fullName evidence="2">DNA repair protein RAD16</fullName>
    </submittedName>
</protein>
<dbReference type="Proteomes" id="UP001465976">
    <property type="component" value="Unassembled WGS sequence"/>
</dbReference>
<evidence type="ECO:0000313" key="2">
    <source>
        <dbReference type="EMBL" id="KAL0562483.1"/>
    </source>
</evidence>